<feature type="transmembrane region" description="Helical" evidence="1">
    <location>
        <begin position="110"/>
        <end position="130"/>
    </location>
</feature>
<dbReference type="EMBL" id="MK072388">
    <property type="protein sequence ID" value="AYV83360.1"/>
    <property type="molecule type" value="Genomic_DNA"/>
</dbReference>
<gene>
    <name evidence="2" type="ORF">Hyperionvirus6_41</name>
</gene>
<keyword evidence="1" id="KW-0472">Membrane</keyword>
<accession>A0A3G5A7V4</accession>
<name>A0A3G5A7V4_9VIRU</name>
<keyword evidence="1" id="KW-0812">Transmembrane</keyword>
<protein>
    <submittedName>
        <fullName evidence="2">Uncharacterized protein</fullName>
    </submittedName>
</protein>
<evidence type="ECO:0000256" key="1">
    <source>
        <dbReference type="SAM" id="Phobius"/>
    </source>
</evidence>
<proteinExistence type="predicted"/>
<keyword evidence="1" id="KW-1133">Transmembrane helix</keyword>
<organism evidence="2">
    <name type="scientific">Hyperionvirus sp</name>
    <dbReference type="NCBI Taxonomy" id="2487770"/>
    <lineage>
        <taxon>Viruses</taxon>
        <taxon>Varidnaviria</taxon>
        <taxon>Bamfordvirae</taxon>
        <taxon>Nucleocytoviricota</taxon>
        <taxon>Megaviricetes</taxon>
        <taxon>Imitervirales</taxon>
        <taxon>Mimiviridae</taxon>
        <taxon>Klosneuvirinae</taxon>
    </lineage>
</organism>
<reference evidence="2" key="1">
    <citation type="submission" date="2018-10" db="EMBL/GenBank/DDBJ databases">
        <title>Hidden diversity of soil giant viruses.</title>
        <authorList>
            <person name="Schulz F."/>
            <person name="Alteio L."/>
            <person name="Goudeau D."/>
            <person name="Ryan E.M."/>
            <person name="Malmstrom R.R."/>
            <person name="Blanchard J."/>
            <person name="Woyke T."/>
        </authorList>
    </citation>
    <scope>NUCLEOTIDE SEQUENCE</scope>
    <source>
        <strain evidence="2">HYV1</strain>
    </source>
</reference>
<evidence type="ECO:0000313" key="2">
    <source>
        <dbReference type="EMBL" id="AYV83360.1"/>
    </source>
</evidence>
<sequence length="216" mass="25319">MGFIPPIPTVGLIDSYFRTQNYEAYILSIGGYLDKFRGNPDLPASEDDHTVVNYLINSIQFAIEHLVVYSNCPQKGLIFQAVKKDMRMNILTMVYISVIPSMILKDYYPMGLLFIVLAQLIFLCYQLYCYHAYKRNISEKRNELRRIISSFRNGIPQLILMRMSSLYPTYFTRSSSLPLIFDEAMIEFIKDDTHCSPYELFMKERAHRFRSIKLNN</sequence>